<dbReference type="Pfam" id="PF12796">
    <property type="entry name" value="Ank_2"/>
    <property type="match status" value="1"/>
</dbReference>
<reference evidence="4" key="1">
    <citation type="submission" date="2025-08" db="UniProtKB">
        <authorList>
            <consortium name="RefSeq"/>
        </authorList>
    </citation>
    <scope>IDENTIFICATION</scope>
    <source>
        <tissue evidence="4">Whole sample</tissue>
    </source>
</reference>
<feature type="compositionally biased region" description="Basic and acidic residues" evidence="2">
    <location>
        <begin position="23"/>
        <end position="42"/>
    </location>
</feature>
<dbReference type="InterPro" id="IPR002110">
    <property type="entry name" value="Ankyrin_rpt"/>
</dbReference>
<dbReference type="SUPFAM" id="SSF48403">
    <property type="entry name" value="Ankyrin repeat"/>
    <property type="match status" value="1"/>
</dbReference>
<dbReference type="RefSeq" id="XP_022335980.1">
    <property type="nucleotide sequence ID" value="XM_022480272.1"/>
</dbReference>
<dbReference type="PANTHER" id="PTHR24202:SF4">
    <property type="entry name" value="E3 UBIQUITIN-PROTEIN LIGASE MIB2-RELATED"/>
    <property type="match status" value="1"/>
</dbReference>
<dbReference type="OrthoDB" id="5314041at2759"/>
<dbReference type="GeneID" id="111132462"/>
<dbReference type="AlphaFoldDB" id="A0A8B8E752"/>
<dbReference type="InterPro" id="IPR036770">
    <property type="entry name" value="Ankyrin_rpt-contain_sf"/>
</dbReference>
<accession>A0A8B8E752</accession>
<keyword evidence="1" id="KW-0040">ANK repeat</keyword>
<keyword evidence="3" id="KW-1185">Reference proteome</keyword>
<dbReference type="Proteomes" id="UP000694844">
    <property type="component" value="Chromosome 5"/>
</dbReference>
<proteinExistence type="predicted"/>
<evidence type="ECO:0000256" key="2">
    <source>
        <dbReference type="SAM" id="MobiDB-lite"/>
    </source>
</evidence>
<dbReference type="PROSITE" id="PS50297">
    <property type="entry name" value="ANK_REP_REGION"/>
    <property type="match status" value="1"/>
</dbReference>
<dbReference type="GO" id="GO:0005737">
    <property type="term" value="C:cytoplasm"/>
    <property type="evidence" value="ECO:0007669"/>
    <property type="project" value="TreeGrafter"/>
</dbReference>
<dbReference type="Gene3D" id="1.25.40.20">
    <property type="entry name" value="Ankyrin repeat-containing domain"/>
    <property type="match status" value="1"/>
</dbReference>
<protein>
    <submittedName>
        <fullName evidence="4">E3 ubiquitin-protein ligase MIB2-like</fullName>
    </submittedName>
</protein>
<feature type="repeat" description="ANK" evidence="1">
    <location>
        <begin position="41"/>
        <end position="73"/>
    </location>
</feature>
<dbReference type="PANTHER" id="PTHR24202">
    <property type="entry name" value="E3 UBIQUITIN-PROTEIN LIGASE MIB2"/>
    <property type="match status" value="1"/>
</dbReference>
<evidence type="ECO:0000313" key="4">
    <source>
        <dbReference type="RefSeq" id="XP_022335980.1"/>
    </source>
</evidence>
<organism evidence="3 4">
    <name type="scientific">Crassostrea virginica</name>
    <name type="common">Eastern oyster</name>
    <dbReference type="NCBI Taxonomy" id="6565"/>
    <lineage>
        <taxon>Eukaryota</taxon>
        <taxon>Metazoa</taxon>
        <taxon>Spiralia</taxon>
        <taxon>Lophotrochozoa</taxon>
        <taxon>Mollusca</taxon>
        <taxon>Bivalvia</taxon>
        <taxon>Autobranchia</taxon>
        <taxon>Pteriomorphia</taxon>
        <taxon>Ostreida</taxon>
        <taxon>Ostreoidea</taxon>
        <taxon>Ostreidae</taxon>
        <taxon>Crassostrea</taxon>
    </lineage>
</organism>
<dbReference type="GO" id="GO:0016567">
    <property type="term" value="P:protein ubiquitination"/>
    <property type="evidence" value="ECO:0007669"/>
    <property type="project" value="TreeGrafter"/>
</dbReference>
<sequence length="139" mass="15637">MDIQADTTGPERLVREAAQGHAENVKDIVTKHPDKVDQKSSGKSDLQVASNQGHKEIVQILLTHNAKLTVQDENVDTALHYSSFGIPMETLFYMMLVVEKKKDIIEGLINFPSIDFTLTSTNDTCIIEKRYIELHTLNI</sequence>
<evidence type="ECO:0000313" key="3">
    <source>
        <dbReference type="Proteomes" id="UP000694844"/>
    </source>
</evidence>
<name>A0A8B8E752_CRAVI</name>
<dbReference type="KEGG" id="cvn:111132462"/>
<feature type="region of interest" description="Disordered" evidence="2">
    <location>
        <begin position="18"/>
        <end position="50"/>
    </location>
</feature>
<dbReference type="PROSITE" id="PS50088">
    <property type="entry name" value="ANK_REPEAT"/>
    <property type="match status" value="1"/>
</dbReference>
<evidence type="ECO:0000256" key="1">
    <source>
        <dbReference type="PROSITE-ProRule" id="PRU00023"/>
    </source>
</evidence>
<gene>
    <name evidence="4" type="primary">LOC111132462</name>
</gene>